<evidence type="ECO:0000313" key="4">
    <source>
        <dbReference type="WBParaSite" id="mrna-Wban_01001"/>
    </source>
</evidence>
<dbReference type="AlphaFoldDB" id="J9E4N0"/>
<reference evidence="4" key="5">
    <citation type="submission" date="2024-02" db="UniProtKB">
        <authorList>
            <consortium name="WormBaseParasite"/>
        </authorList>
    </citation>
    <scope>IDENTIFICATION</scope>
    <source>
        <strain evidence="4">pt0022</strain>
    </source>
</reference>
<evidence type="ECO:0000313" key="1">
    <source>
        <dbReference type="EMBL" id="EJW77231.1"/>
    </source>
</evidence>
<reference evidence="3" key="4">
    <citation type="journal article" date="2016" name="Mol. Ecol.">
        <title>Population genomics of the filarial nematode parasite Wuchereria bancrofti from mosquitoes.</title>
        <authorList>
            <person name="Small S.T."/>
            <person name="Reimer L.J."/>
            <person name="Tisch D.J."/>
            <person name="King C.L."/>
            <person name="Christensen B.M."/>
            <person name="Siba P.M."/>
            <person name="Kazura J.W."/>
            <person name="Serre D."/>
            <person name="Zimmerman P.A."/>
        </authorList>
    </citation>
    <scope>NUCLEOTIDE SEQUENCE</scope>
    <source>
        <strain evidence="3">pt0022</strain>
    </source>
</reference>
<dbReference type="EMBL" id="ADBV01008039">
    <property type="protein sequence ID" value="EJW77231.1"/>
    <property type="molecule type" value="Genomic_DNA"/>
</dbReference>
<dbReference type="Proteomes" id="UP000093561">
    <property type="component" value="Unassembled WGS sequence"/>
</dbReference>
<evidence type="ECO:0000313" key="3">
    <source>
        <dbReference type="Proteomes" id="UP000093561"/>
    </source>
</evidence>
<reference evidence="1" key="1">
    <citation type="submission" date="2012-08" db="EMBL/GenBank/DDBJ databases">
        <title>The Genome Sequence of Wuchereria bancrofti.</title>
        <authorList>
            <consortium name="The Broad Institute Genome Sequencing Platform"/>
            <consortium name="Broad Institute Genome Sequencing Center for Infectious Disease"/>
            <person name="Nutman T.B."/>
            <person name="Fink D.L."/>
            <person name="Russ C."/>
            <person name="Young S."/>
            <person name="Zeng Q."/>
            <person name="Koehrsen M."/>
            <person name="Alvarado L."/>
            <person name="Berlin A."/>
            <person name="Borenstein D."/>
            <person name="Chapman S.B."/>
            <person name="Chen Z."/>
            <person name="Engels R."/>
            <person name="Freedman E."/>
            <person name="Gellesch M."/>
            <person name="Goldberg J."/>
            <person name="Griggs A."/>
            <person name="Gujja S."/>
            <person name="Heilman E.R."/>
            <person name="Heiman D."/>
            <person name="Hepburn T."/>
            <person name="Howarth C."/>
            <person name="Jen D."/>
            <person name="Larson L."/>
            <person name="Lewis B."/>
            <person name="Mehta T."/>
            <person name="Park D."/>
            <person name="Pearson M."/>
            <person name="Richards J."/>
            <person name="Roberts A."/>
            <person name="Saif S."/>
            <person name="Shea T."/>
            <person name="Shenoy N."/>
            <person name="Sisk P."/>
            <person name="Stolte C."/>
            <person name="Sykes S."/>
            <person name="Walk T."/>
            <person name="White J."/>
            <person name="Yandava C."/>
            <person name="Haas B."/>
            <person name="Henn M.R."/>
            <person name="Nusbaum C."/>
            <person name="Birren B."/>
        </authorList>
    </citation>
    <scope>NUCLEOTIDE SEQUENCE</scope>
</reference>
<gene>
    <name evidence="1" type="ORF">WUBG_11860</name>
</gene>
<proteinExistence type="predicted"/>
<reference evidence="2" key="2">
    <citation type="submission" date="2012-08" db="EMBL/GenBank/DDBJ databases">
        <title>The Genome Sequence of Wuchereria bancrofti.</title>
        <authorList>
            <person name="Nutman T.B."/>
            <person name="Fink D.L."/>
            <person name="Russ C."/>
            <person name="Young S."/>
            <person name="Zeng Q."/>
            <person name="Koehrsen M."/>
            <person name="Alvarado L."/>
            <person name="Berlin A."/>
            <person name="Chapman S.B."/>
            <person name="Chen Z."/>
            <person name="Freedman E."/>
            <person name="Gellesch M."/>
            <person name="Goldberg J."/>
            <person name="Griggs A."/>
            <person name="Gujja S."/>
            <person name="Heilman E.R."/>
            <person name="Heiman D."/>
            <person name="Hepburn T."/>
            <person name="Howarth C."/>
            <person name="Jen D."/>
            <person name="Larson L."/>
            <person name="Lewis B."/>
            <person name="Mehta T."/>
            <person name="Park D."/>
            <person name="Pearson M."/>
            <person name="Roberts A."/>
            <person name="Saif S."/>
            <person name="Shea T."/>
            <person name="Shenoy N."/>
            <person name="Sisk P."/>
            <person name="Stolte C."/>
            <person name="Sykes S."/>
            <person name="Walk T."/>
            <person name="White J."/>
            <person name="Yandava C."/>
            <person name="Haas B."/>
            <person name="Henn M.R."/>
            <person name="Nusbaum C."/>
            <person name="Birren B."/>
        </authorList>
    </citation>
    <scope>NUCLEOTIDE SEQUENCE [LARGE SCALE GENOMIC DNA]</scope>
    <source>
        <strain evidence="2">NA</strain>
    </source>
</reference>
<protein>
    <submittedName>
        <fullName evidence="1 4">Uncharacterized protein</fullName>
    </submittedName>
</protein>
<evidence type="ECO:0000313" key="2">
    <source>
        <dbReference type="Proteomes" id="UP000004810"/>
    </source>
</evidence>
<dbReference type="WBParaSite" id="mrna-Wban_01001">
    <property type="protein sequence ID" value="mrna-Wban_01001"/>
    <property type="gene ID" value="Wban_01001"/>
</dbReference>
<accession>J9E4N0</accession>
<reference evidence="3" key="3">
    <citation type="submission" date="2015-03" db="EMBL/GenBank/DDBJ databases">
        <title>Wuchereria bancrofti Genome Sequencing Papua New Guinea Strain.</title>
        <authorList>
            <person name="Small S.T."/>
            <person name="Serre D."/>
            <person name="Zimmerman P.A."/>
        </authorList>
    </citation>
    <scope>NUCLEOTIDE SEQUENCE [LARGE SCALE GENOMIC DNA]</scope>
    <source>
        <strain evidence="3">pt0022</strain>
    </source>
</reference>
<dbReference type="Proteomes" id="UP000004810">
    <property type="component" value="Unassembled WGS sequence"/>
</dbReference>
<sequence length="131" mass="14063">MKVCGDYCLEEKAIAEEMATAVSGWPTTAVTGDNVSLRVIGRMRRERTEIHVACAAAAAATITTTKKNKKKGMADVVLAKRGTSIDVGEVRRGASTAWHRVVSVEDVGGSVDDCERVPISSKTIHEISSFR</sequence>
<organism evidence="1 2">
    <name type="scientific">Wuchereria bancrofti</name>
    <dbReference type="NCBI Taxonomy" id="6293"/>
    <lineage>
        <taxon>Eukaryota</taxon>
        <taxon>Metazoa</taxon>
        <taxon>Ecdysozoa</taxon>
        <taxon>Nematoda</taxon>
        <taxon>Chromadorea</taxon>
        <taxon>Rhabditida</taxon>
        <taxon>Spirurina</taxon>
        <taxon>Spiruromorpha</taxon>
        <taxon>Filarioidea</taxon>
        <taxon>Onchocercidae</taxon>
        <taxon>Wuchereria</taxon>
    </lineage>
</organism>
<name>J9E4N0_WUCBA</name>